<sequence length="136" mass="15284">MPNKKLLILGITASFFLGACSNTAPQIKQQPVQKPVKKEYAAVPPPPKKKIELKEVQDDNYSPEYMYPDDKYKKDKLAEKSKTTDEDPIEAATAAMSREECIGMIGQDKFDKYTEMFGNEAASLKRCTLLKSMQKG</sequence>
<protein>
    <submittedName>
        <fullName evidence="3">Uncharacterized protein</fullName>
    </submittedName>
</protein>
<accession>A0A151CG34</accession>
<evidence type="ECO:0000256" key="2">
    <source>
        <dbReference type="SAM" id="SignalP"/>
    </source>
</evidence>
<reference evidence="3 4" key="1">
    <citation type="submission" date="2015-11" db="EMBL/GenBank/DDBJ databases">
        <title>Draft genome of Sulfurovum riftiae 1812E, a member of the Epsilonproteobacteria isolated from the tube of the deep-sea hydrothermal vent tubewom Riftia pachyptila.</title>
        <authorList>
            <person name="Vetriani C."/>
            <person name="Giovannelli D."/>
        </authorList>
    </citation>
    <scope>NUCLEOTIDE SEQUENCE [LARGE SCALE GENOMIC DNA]</scope>
    <source>
        <strain evidence="3 4">1812E</strain>
    </source>
</reference>
<feature type="chain" id="PRO_5007578471" evidence="2">
    <location>
        <begin position="20"/>
        <end position="136"/>
    </location>
</feature>
<name>A0A151CG34_9BACT</name>
<gene>
    <name evidence="3" type="ORF">AS592_06625</name>
</gene>
<dbReference type="OrthoDB" id="9845092at2"/>
<dbReference type="RefSeq" id="WP_067330718.1">
    <property type="nucleotide sequence ID" value="NZ_LNKT01000023.1"/>
</dbReference>
<organism evidence="3 4">
    <name type="scientific">Sulfurovum riftiae</name>
    <dbReference type="NCBI Taxonomy" id="1630136"/>
    <lineage>
        <taxon>Bacteria</taxon>
        <taxon>Pseudomonadati</taxon>
        <taxon>Campylobacterota</taxon>
        <taxon>Epsilonproteobacteria</taxon>
        <taxon>Campylobacterales</taxon>
        <taxon>Sulfurovaceae</taxon>
        <taxon>Sulfurovum</taxon>
    </lineage>
</organism>
<feature type="compositionally biased region" description="Basic and acidic residues" evidence="1">
    <location>
        <begin position="68"/>
        <end position="85"/>
    </location>
</feature>
<feature type="region of interest" description="Disordered" evidence="1">
    <location>
        <begin position="27"/>
        <end position="49"/>
    </location>
</feature>
<keyword evidence="4" id="KW-1185">Reference proteome</keyword>
<proteinExistence type="predicted"/>
<evidence type="ECO:0000313" key="4">
    <source>
        <dbReference type="Proteomes" id="UP000075359"/>
    </source>
</evidence>
<evidence type="ECO:0000313" key="3">
    <source>
        <dbReference type="EMBL" id="KYJ86476.1"/>
    </source>
</evidence>
<dbReference type="STRING" id="1630136.AS592_06625"/>
<evidence type="ECO:0000256" key="1">
    <source>
        <dbReference type="SAM" id="MobiDB-lite"/>
    </source>
</evidence>
<feature type="region of interest" description="Disordered" evidence="1">
    <location>
        <begin position="61"/>
        <end position="89"/>
    </location>
</feature>
<feature type="signal peptide" evidence="2">
    <location>
        <begin position="1"/>
        <end position="19"/>
    </location>
</feature>
<dbReference type="Proteomes" id="UP000075359">
    <property type="component" value="Unassembled WGS sequence"/>
</dbReference>
<dbReference type="PROSITE" id="PS51257">
    <property type="entry name" value="PROKAR_LIPOPROTEIN"/>
    <property type="match status" value="1"/>
</dbReference>
<dbReference type="EMBL" id="LNKT01000023">
    <property type="protein sequence ID" value="KYJ86476.1"/>
    <property type="molecule type" value="Genomic_DNA"/>
</dbReference>
<comment type="caution">
    <text evidence="3">The sequence shown here is derived from an EMBL/GenBank/DDBJ whole genome shotgun (WGS) entry which is preliminary data.</text>
</comment>
<keyword evidence="2" id="KW-0732">Signal</keyword>
<dbReference type="AlphaFoldDB" id="A0A151CG34"/>